<dbReference type="EMBL" id="SKCS01000175">
    <property type="protein sequence ID" value="TNN14464.1"/>
    <property type="molecule type" value="Genomic_DNA"/>
</dbReference>
<evidence type="ECO:0000313" key="12">
    <source>
        <dbReference type="Proteomes" id="UP000311919"/>
    </source>
</evidence>
<comment type="similarity">
    <text evidence="9">Belongs to the iron/ascorbate-dependent oxidoreductase family.</text>
</comment>
<dbReference type="GO" id="GO:0005634">
    <property type="term" value="C:nucleus"/>
    <property type="evidence" value="ECO:0007669"/>
    <property type="project" value="UniProtKB-SubCell"/>
</dbReference>
<accession>A0A4Z2DDD5</accession>
<evidence type="ECO:0000256" key="7">
    <source>
        <dbReference type="ARBA" id="ARBA00023004"/>
    </source>
</evidence>
<dbReference type="InterPro" id="IPR005123">
    <property type="entry name" value="Oxoglu/Fe-dep_dioxygenase_dom"/>
</dbReference>
<evidence type="ECO:0000256" key="2">
    <source>
        <dbReference type="ARBA" id="ARBA00004123"/>
    </source>
</evidence>
<evidence type="ECO:0000256" key="5">
    <source>
        <dbReference type="ARBA" id="ARBA00022964"/>
    </source>
</evidence>
<dbReference type="PROSITE" id="PS51471">
    <property type="entry name" value="FE2OG_OXY"/>
    <property type="match status" value="1"/>
</dbReference>
<evidence type="ECO:0000256" key="6">
    <source>
        <dbReference type="ARBA" id="ARBA00023002"/>
    </source>
</evidence>
<comment type="similarity">
    <text evidence="3">Belongs to the alkB family.</text>
</comment>
<sequence length="258" mass="29888">MLKSLDSYQIKSLPPCVYYIPDFINEEEELELLKNIYTSPLPKWVSLRGRRLQNWGGLPHVKGMLAEEIPHWLQIYMDRISYLGLFGCNNSTDDNNNKANHALVNEYEPGQGIFPHHDGPLYYPVVATINLNSYGILDFYEPLDKSADPEAKSTLLNDRYVGSIYLKPRSLNIVAEQMYTHYMHGIAERENDLLIYHEDYLKCSEDLTEIAAAIHNWTVSGLGDIRSQLCHRGKRVSVTIRYVPNVIKINWNKFFHRK</sequence>
<dbReference type="OrthoDB" id="412814at2759"/>
<comment type="cofactor">
    <cofactor evidence="1">
        <name>Fe(2+)</name>
        <dbReference type="ChEBI" id="CHEBI:29033"/>
    </cofactor>
</comment>
<feature type="domain" description="Fe2OG dioxygenase" evidence="10">
    <location>
        <begin position="98"/>
        <end position="244"/>
    </location>
</feature>
<evidence type="ECO:0000259" key="10">
    <source>
        <dbReference type="PROSITE" id="PS51471"/>
    </source>
</evidence>
<evidence type="ECO:0000256" key="9">
    <source>
        <dbReference type="RuleBase" id="RU003682"/>
    </source>
</evidence>
<dbReference type="PANTHER" id="PTHR46030">
    <property type="entry name" value="ALPHA-KETOGLUTARATE-DEPENDENT DIOXYGENASE ALKB HOMOLOG 6"/>
    <property type="match status" value="1"/>
</dbReference>
<evidence type="ECO:0000256" key="4">
    <source>
        <dbReference type="ARBA" id="ARBA00022723"/>
    </source>
</evidence>
<dbReference type="Gene3D" id="2.60.120.590">
    <property type="entry name" value="Alpha-ketoglutarate-dependent dioxygenase AlkB-like"/>
    <property type="match status" value="1"/>
</dbReference>
<keyword evidence="4 9" id="KW-0479">Metal-binding</keyword>
<keyword evidence="5 11" id="KW-0223">Dioxygenase</keyword>
<organism evidence="11 12">
    <name type="scientific">Schistosoma japonicum</name>
    <name type="common">Blood fluke</name>
    <dbReference type="NCBI Taxonomy" id="6182"/>
    <lineage>
        <taxon>Eukaryota</taxon>
        <taxon>Metazoa</taxon>
        <taxon>Spiralia</taxon>
        <taxon>Lophotrochozoa</taxon>
        <taxon>Platyhelminthes</taxon>
        <taxon>Trematoda</taxon>
        <taxon>Digenea</taxon>
        <taxon>Strigeidida</taxon>
        <taxon>Schistosomatoidea</taxon>
        <taxon>Schistosomatidae</taxon>
        <taxon>Schistosoma</taxon>
    </lineage>
</organism>
<dbReference type="PANTHER" id="PTHR46030:SF1">
    <property type="entry name" value="ALPHA-KETOGLUTARATE-DEPENDENT DIOXYGENASE ALKB HOMOLOG 6"/>
    <property type="match status" value="1"/>
</dbReference>
<comment type="subcellular location">
    <subcellularLocation>
        <location evidence="2">Nucleus</location>
    </subcellularLocation>
</comment>
<keyword evidence="8" id="KW-0539">Nucleus</keyword>
<dbReference type="InterPro" id="IPR032862">
    <property type="entry name" value="ALKBH6"/>
</dbReference>
<dbReference type="GO" id="GO:0051213">
    <property type="term" value="F:dioxygenase activity"/>
    <property type="evidence" value="ECO:0007669"/>
    <property type="project" value="UniProtKB-KW"/>
</dbReference>
<dbReference type="AlphaFoldDB" id="A0A4Z2DDD5"/>
<evidence type="ECO:0000256" key="8">
    <source>
        <dbReference type="ARBA" id="ARBA00023242"/>
    </source>
</evidence>
<keyword evidence="7 9" id="KW-0408">Iron</keyword>
<dbReference type="Proteomes" id="UP000311919">
    <property type="component" value="Unassembled WGS sequence"/>
</dbReference>
<proteinExistence type="inferred from homology"/>
<gene>
    <name evidence="11" type="ORF">EWB00_002176</name>
</gene>
<keyword evidence="6 9" id="KW-0560">Oxidoreductase</keyword>
<evidence type="ECO:0000313" key="11">
    <source>
        <dbReference type="EMBL" id="TNN14464.1"/>
    </source>
</evidence>
<comment type="caution">
    <text evidence="11">The sequence shown here is derived from an EMBL/GenBank/DDBJ whole genome shotgun (WGS) entry which is preliminary data.</text>
</comment>
<dbReference type="GO" id="GO:0046872">
    <property type="term" value="F:metal ion binding"/>
    <property type="evidence" value="ECO:0007669"/>
    <property type="project" value="UniProtKB-KW"/>
</dbReference>
<keyword evidence="12" id="KW-1185">Reference proteome</keyword>
<reference evidence="11 12" key="1">
    <citation type="submission" date="2019-03" db="EMBL/GenBank/DDBJ databases">
        <title>An improved genome assembly of the fluke Schistosoma japonicum.</title>
        <authorList>
            <person name="Hu W."/>
            <person name="Luo F."/>
            <person name="Yin M."/>
            <person name="Mo X."/>
            <person name="Sun C."/>
            <person name="Wu Q."/>
            <person name="Zhu B."/>
            <person name="Xiang M."/>
            <person name="Wang J."/>
            <person name="Wang Y."/>
            <person name="Zhang T."/>
            <person name="Xu B."/>
            <person name="Zheng H."/>
            <person name="Feng Z."/>
        </authorList>
    </citation>
    <scope>NUCLEOTIDE SEQUENCE [LARGE SCALE GENOMIC DNA]</scope>
    <source>
        <strain evidence="11">HuSjv2</strain>
        <tissue evidence="11">Worms</tissue>
    </source>
</reference>
<dbReference type="InterPro" id="IPR037151">
    <property type="entry name" value="AlkB-like_sf"/>
</dbReference>
<dbReference type="SUPFAM" id="SSF51197">
    <property type="entry name" value="Clavaminate synthase-like"/>
    <property type="match status" value="1"/>
</dbReference>
<name>A0A4Z2DDD5_SCHJA</name>
<protein>
    <submittedName>
        <fullName evidence="11">Alpha-ketoglutarate-dependent dioxygenase alkB6</fullName>
    </submittedName>
</protein>
<evidence type="ECO:0000256" key="3">
    <source>
        <dbReference type="ARBA" id="ARBA00007879"/>
    </source>
</evidence>
<evidence type="ECO:0000256" key="1">
    <source>
        <dbReference type="ARBA" id="ARBA00001954"/>
    </source>
</evidence>